<dbReference type="Proteomes" id="UP000182584">
    <property type="component" value="Unassembled WGS sequence"/>
</dbReference>
<keyword evidence="1" id="KW-0547">Nucleotide-binding</keyword>
<dbReference type="InterPro" id="IPR027417">
    <property type="entry name" value="P-loop_NTPase"/>
</dbReference>
<dbReference type="GO" id="GO:0015421">
    <property type="term" value="F:ABC-type oligopeptide transporter activity"/>
    <property type="evidence" value="ECO:0007669"/>
    <property type="project" value="TreeGrafter"/>
</dbReference>
<sequence>MIISPRYRIKKIKEAIIENELLVKQAIANLLKKNKTVIMIAHTLSVVRNAYKIIVVSDGRILEQGTHEELLAHNGKYASMWDIDMKLNMA</sequence>
<name>A0A1H9TL16_BUTFI</name>
<dbReference type="PANTHER" id="PTHR43394">
    <property type="entry name" value="ATP-DEPENDENT PERMEASE MDL1, MITOCHONDRIAL"/>
    <property type="match status" value="1"/>
</dbReference>
<gene>
    <name evidence="1" type="ORF">SAMN04487884_11548</name>
</gene>
<evidence type="ECO:0000313" key="1">
    <source>
        <dbReference type="EMBL" id="SER97895.1"/>
    </source>
</evidence>
<organism evidence="1 2">
    <name type="scientific">Butyrivibrio fibrisolvens</name>
    <dbReference type="NCBI Taxonomy" id="831"/>
    <lineage>
        <taxon>Bacteria</taxon>
        <taxon>Bacillati</taxon>
        <taxon>Bacillota</taxon>
        <taxon>Clostridia</taxon>
        <taxon>Lachnospirales</taxon>
        <taxon>Lachnospiraceae</taxon>
        <taxon>Butyrivibrio</taxon>
    </lineage>
</organism>
<dbReference type="GO" id="GO:0005524">
    <property type="term" value="F:ATP binding"/>
    <property type="evidence" value="ECO:0007669"/>
    <property type="project" value="UniProtKB-KW"/>
</dbReference>
<dbReference type="Gene3D" id="3.40.50.300">
    <property type="entry name" value="P-loop containing nucleotide triphosphate hydrolases"/>
    <property type="match status" value="1"/>
</dbReference>
<protein>
    <submittedName>
        <fullName evidence="1">ATP-binding cassette, subfamily B</fullName>
    </submittedName>
</protein>
<dbReference type="AlphaFoldDB" id="A0A1H9TL16"/>
<keyword evidence="1" id="KW-0067">ATP-binding</keyword>
<reference evidence="1 2" key="1">
    <citation type="submission" date="2016-10" db="EMBL/GenBank/DDBJ databases">
        <authorList>
            <person name="de Groot N.N."/>
        </authorList>
    </citation>
    <scope>NUCLEOTIDE SEQUENCE [LARGE SCALE GENOMIC DNA]</scope>
    <source>
        <strain evidence="1 2">AR40</strain>
    </source>
</reference>
<proteinExistence type="predicted"/>
<dbReference type="PANTHER" id="PTHR43394:SF1">
    <property type="entry name" value="ATP-BINDING CASSETTE SUB-FAMILY B MEMBER 10, MITOCHONDRIAL"/>
    <property type="match status" value="1"/>
</dbReference>
<dbReference type="InterPro" id="IPR039421">
    <property type="entry name" value="Type_1_exporter"/>
</dbReference>
<evidence type="ECO:0000313" key="2">
    <source>
        <dbReference type="Proteomes" id="UP000182584"/>
    </source>
</evidence>
<dbReference type="SUPFAM" id="SSF52540">
    <property type="entry name" value="P-loop containing nucleoside triphosphate hydrolases"/>
    <property type="match status" value="1"/>
</dbReference>
<dbReference type="EMBL" id="FOGJ01000015">
    <property type="protein sequence ID" value="SER97895.1"/>
    <property type="molecule type" value="Genomic_DNA"/>
</dbReference>
<accession>A0A1H9TL16</accession>